<feature type="domain" description="Isochorismatase-like" evidence="3">
    <location>
        <begin position="8"/>
        <end position="194"/>
    </location>
</feature>
<evidence type="ECO:0000256" key="1">
    <source>
        <dbReference type="ARBA" id="ARBA00006336"/>
    </source>
</evidence>
<dbReference type="EMBL" id="JACJVQ010000017">
    <property type="protein sequence ID" value="MBB6636277.1"/>
    <property type="molecule type" value="Genomic_DNA"/>
</dbReference>
<evidence type="ECO:0000256" key="2">
    <source>
        <dbReference type="ARBA" id="ARBA00022801"/>
    </source>
</evidence>
<dbReference type="InterPro" id="IPR036380">
    <property type="entry name" value="Isochorismatase-like_sf"/>
</dbReference>
<dbReference type="InterPro" id="IPR050272">
    <property type="entry name" value="Isochorismatase-like_hydrls"/>
</dbReference>
<dbReference type="Gene3D" id="3.40.50.850">
    <property type="entry name" value="Isochorismatase-like"/>
    <property type="match status" value="1"/>
</dbReference>
<keyword evidence="5" id="KW-1185">Reference proteome</keyword>
<gene>
    <name evidence="4" type="ORF">H7B67_19310</name>
</gene>
<evidence type="ECO:0000259" key="3">
    <source>
        <dbReference type="Pfam" id="PF00857"/>
    </source>
</evidence>
<evidence type="ECO:0000313" key="4">
    <source>
        <dbReference type="EMBL" id="MBB6636277.1"/>
    </source>
</evidence>
<dbReference type="AlphaFoldDB" id="A0A841T321"/>
<dbReference type="Pfam" id="PF00857">
    <property type="entry name" value="Isochorismatase"/>
    <property type="match status" value="1"/>
</dbReference>
<dbReference type="RefSeq" id="WP_185121491.1">
    <property type="nucleotide sequence ID" value="NZ_JACJVQ010000017.1"/>
</dbReference>
<accession>A0A841T321</accession>
<evidence type="ECO:0000313" key="5">
    <source>
        <dbReference type="Proteomes" id="UP000535838"/>
    </source>
</evidence>
<dbReference type="PANTHER" id="PTHR43540">
    <property type="entry name" value="PEROXYUREIDOACRYLATE/UREIDOACRYLATE AMIDOHYDROLASE-RELATED"/>
    <property type="match status" value="1"/>
</dbReference>
<dbReference type="GO" id="GO:0008908">
    <property type="term" value="F:isochorismatase activity"/>
    <property type="evidence" value="ECO:0007669"/>
    <property type="project" value="InterPro"/>
</dbReference>
<name>A0A841T321_9BACL</name>
<proteinExistence type="inferred from homology"/>
<dbReference type="Proteomes" id="UP000535838">
    <property type="component" value="Unassembled WGS sequence"/>
</dbReference>
<protein>
    <submittedName>
        <fullName evidence="4">Cysteine hydrolase</fullName>
    </submittedName>
</protein>
<organism evidence="4 5">
    <name type="scientific">Cohnella thailandensis</name>
    <dbReference type="NCBI Taxonomy" id="557557"/>
    <lineage>
        <taxon>Bacteria</taxon>
        <taxon>Bacillati</taxon>
        <taxon>Bacillota</taxon>
        <taxon>Bacilli</taxon>
        <taxon>Bacillales</taxon>
        <taxon>Paenibacillaceae</taxon>
        <taxon>Cohnella</taxon>
    </lineage>
</organism>
<dbReference type="CDD" id="cd00431">
    <property type="entry name" value="cysteine_hydrolases"/>
    <property type="match status" value="1"/>
</dbReference>
<dbReference type="SUPFAM" id="SSF52499">
    <property type="entry name" value="Isochorismatase-like hydrolases"/>
    <property type="match status" value="1"/>
</dbReference>
<dbReference type="PANTHER" id="PTHR43540:SF6">
    <property type="entry name" value="ISOCHORISMATASE-LIKE DOMAIN-CONTAINING PROTEIN"/>
    <property type="match status" value="1"/>
</dbReference>
<reference evidence="4 5" key="1">
    <citation type="submission" date="2020-08" db="EMBL/GenBank/DDBJ databases">
        <title>Cohnella phylogeny.</title>
        <authorList>
            <person name="Dunlap C."/>
        </authorList>
    </citation>
    <scope>NUCLEOTIDE SEQUENCE [LARGE SCALE GENOMIC DNA]</scope>
    <source>
        <strain evidence="4 5">DSM 25241</strain>
    </source>
</reference>
<sequence>MGVPSENTALLVVDVQNDFCAPDGMMGRLGADLSQVEPAVGRIGRLIEAARAAAVPVVFVRLVTAAHTDSKAMLAWYSRQGIDASAAAVCREGTAGAEGYKLFPQKGDYVVEKQRYSAFIGTNMELVLRRLGIDKLVVTGVTTECCVESTVRDGFMLDYETFVVADGCAAYESGLHDMSLKLMGLNFASIVETESVLADWAEPKGGLR</sequence>
<keyword evidence="2 4" id="KW-0378">Hydrolase</keyword>
<dbReference type="PRINTS" id="PR01398">
    <property type="entry name" value="ISCHRISMTASE"/>
</dbReference>
<comment type="caution">
    <text evidence="4">The sequence shown here is derived from an EMBL/GenBank/DDBJ whole genome shotgun (WGS) entry which is preliminary data.</text>
</comment>
<comment type="similarity">
    <text evidence="1">Belongs to the isochorismatase family.</text>
</comment>
<dbReference type="InterPro" id="IPR000868">
    <property type="entry name" value="Isochorismatase-like_dom"/>
</dbReference>
<dbReference type="InterPro" id="IPR016291">
    <property type="entry name" value="Isochorismatase"/>
</dbReference>